<dbReference type="Pfam" id="PF00576">
    <property type="entry name" value="Transthyretin"/>
    <property type="match status" value="1"/>
</dbReference>
<dbReference type="EMBL" id="JADGMQ010000017">
    <property type="protein sequence ID" value="MBI1622490.1"/>
    <property type="molecule type" value="Genomic_DNA"/>
</dbReference>
<dbReference type="PROSITE" id="PS00768">
    <property type="entry name" value="TRANSTHYRETIN_1"/>
    <property type="match status" value="1"/>
</dbReference>
<dbReference type="InterPro" id="IPR014306">
    <property type="entry name" value="Hydroxyisourate_hydrolase"/>
</dbReference>
<comment type="catalytic activity">
    <reaction evidence="1 7">
        <text>5-hydroxyisourate + H2O = 5-hydroxy-2-oxo-4-ureido-2,5-dihydro-1H-imidazole-5-carboxylate + H(+)</text>
        <dbReference type="Rhea" id="RHEA:23736"/>
        <dbReference type="ChEBI" id="CHEBI:15377"/>
        <dbReference type="ChEBI" id="CHEBI:15378"/>
        <dbReference type="ChEBI" id="CHEBI:18072"/>
        <dbReference type="ChEBI" id="CHEBI:58639"/>
        <dbReference type="EC" id="3.5.2.17"/>
    </reaction>
</comment>
<organism evidence="9 10">
    <name type="scientific">Aquamicrobium zhengzhouense</name>
    <dbReference type="NCBI Taxonomy" id="2781738"/>
    <lineage>
        <taxon>Bacteria</taxon>
        <taxon>Pseudomonadati</taxon>
        <taxon>Pseudomonadota</taxon>
        <taxon>Alphaproteobacteria</taxon>
        <taxon>Hyphomicrobiales</taxon>
        <taxon>Phyllobacteriaceae</taxon>
        <taxon>Aquamicrobium</taxon>
    </lineage>
</organism>
<proteinExistence type="inferred from homology"/>
<evidence type="ECO:0000313" key="10">
    <source>
        <dbReference type="Proteomes" id="UP000601789"/>
    </source>
</evidence>
<evidence type="ECO:0000313" key="9">
    <source>
        <dbReference type="EMBL" id="MBI1622490.1"/>
    </source>
</evidence>
<evidence type="ECO:0000256" key="5">
    <source>
        <dbReference type="ARBA" id="ARBA00022631"/>
    </source>
</evidence>
<keyword evidence="10" id="KW-1185">Reference proteome</keyword>
<dbReference type="PROSITE" id="PS00769">
    <property type="entry name" value="TRANSTHYRETIN_2"/>
    <property type="match status" value="1"/>
</dbReference>
<dbReference type="InterPro" id="IPR023416">
    <property type="entry name" value="Transthyretin/HIU_hydrolase_d"/>
</dbReference>
<dbReference type="PANTHER" id="PTHR10395:SF7">
    <property type="entry name" value="5-HYDROXYISOURATE HYDROLASE"/>
    <property type="match status" value="1"/>
</dbReference>
<gene>
    <name evidence="9" type="primary">uraH</name>
    <name evidence="9" type="ORF">IOD40_17670</name>
</gene>
<dbReference type="InterPro" id="IPR036817">
    <property type="entry name" value="Transthyretin/HIU_hydrolase_sf"/>
</dbReference>
<evidence type="ECO:0000256" key="7">
    <source>
        <dbReference type="RuleBase" id="RU361270"/>
    </source>
</evidence>
<evidence type="ECO:0000256" key="6">
    <source>
        <dbReference type="ARBA" id="ARBA00022801"/>
    </source>
</evidence>
<comment type="similarity">
    <text evidence="3 7">Belongs to the transthyretin family. 5-hydroxyisourate hydrolase subfamily.</text>
</comment>
<comment type="caution">
    <text evidence="9">The sequence shown here is derived from an EMBL/GenBank/DDBJ whole genome shotgun (WGS) entry which is preliminary data.</text>
</comment>
<keyword evidence="6 7" id="KW-0378">Hydrolase</keyword>
<dbReference type="CDD" id="cd05822">
    <property type="entry name" value="TLP_HIUase"/>
    <property type="match status" value="1"/>
</dbReference>
<dbReference type="GO" id="GO:0033971">
    <property type="term" value="F:hydroxyisourate hydrolase activity"/>
    <property type="evidence" value="ECO:0007669"/>
    <property type="project" value="UniProtKB-EC"/>
</dbReference>
<dbReference type="EC" id="3.5.2.17" evidence="7"/>
<protein>
    <recommendedName>
        <fullName evidence="7">5-hydroxyisourate hydrolase</fullName>
        <shortName evidence="7">HIU hydrolase</shortName>
        <shortName evidence="7">HIUHase</shortName>
        <ecNumber evidence="7">3.5.2.17</ecNumber>
    </recommendedName>
</protein>
<name>A0ABS0SGQ2_9HYPH</name>
<evidence type="ECO:0000256" key="2">
    <source>
        <dbReference type="ARBA" id="ARBA00002704"/>
    </source>
</evidence>
<comment type="function">
    <text evidence="2">Catalyzes the hydrolysis of 5-hydroxyisourate (HIU) to 2-oxo-4-hydroxy-4-carboxy-5-ureidoimidazoline (OHCU).</text>
</comment>
<sequence>MAKAEAGRLTTHVLDTASGRPAAGLKITLYRINGEERAKIKDVVTNHDGRCDAPVLEGEAFETGIYELVFHAGDYLRSSGAVLPDPLFLDQIPIRFGMAEAAHYHVPLLISPYGYSTYRGS</sequence>
<evidence type="ECO:0000256" key="4">
    <source>
        <dbReference type="ARBA" id="ARBA00011881"/>
    </source>
</evidence>
<evidence type="ECO:0000259" key="8">
    <source>
        <dbReference type="Pfam" id="PF00576"/>
    </source>
</evidence>
<comment type="subunit">
    <text evidence="4 7">Homotetramer.</text>
</comment>
<dbReference type="InterPro" id="IPR023419">
    <property type="entry name" value="Transthyretin_CS"/>
</dbReference>
<dbReference type="InterPro" id="IPR023418">
    <property type="entry name" value="Thyroxine_BS"/>
</dbReference>
<dbReference type="SUPFAM" id="SSF49472">
    <property type="entry name" value="Transthyretin (synonym: prealbumin)"/>
    <property type="match status" value="1"/>
</dbReference>
<dbReference type="PANTHER" id="PTHR10395">
    <property type="entry name" value="URICASE AND TRANSTHYRETIN-RELATED"/>
    <property type="match status" value="1"/>
</dbReference>
<reference evidence="9 10" key="1">
    <citation type="submission" date="2020-10" db="EMBL/GenBank/DDBJ databases">
        <title>Aquamicrobium zhengzhouensis sp. nov., a exopolysaccharide producing bacterium isolated from farmland soil.</title>
        <authorList>
            <person name="Wang X."/>
        </authorList>
    </citation>
    <scope>NUCLEOTIDE SEQUENCE [LARGE SCALE GENOMIC DNA]</scope>
    <source>
        <strain evidence="10">cd-1</strain>
    </source>
</reference>
<keyword evidence="5 7" id="KW-0659">Purine metabolism</keyword>
<dbReference type="NCBIfam" id="TIGR02962">
    <property type="entry name" value="hdxy_isourate"/>
    <property type="match status" value="1"/>
</dbReference>
<dbReference type="Gene3D" id="2.60.40.180">
    <property type="entry name" value="Transthyretin/hydroxyisourate hydrolase domain"/>
    <property type="match status" value="1"/>
</dbReference>
<accession>A0ABS0SGQ2</accession>
<dbReference type="RefSeq" id="WP_198478024.1">
    <property type="nucleotide sequence ID" value="NZ_JADGMQ010000017.1"/>
</dbReference>
<dbReference type="Proteomes" id="UP000601789">
    <property type="component" value="Unassembled WGS sequence"/>
</dbReference>
<evidence type="ECO:0000256" key="3">
    <source>
        <dbReference type="ARBA" id="ARBA00009850"/>
    </source>
</evidence>
<evidence type="ECO:0000256" key="1">
    <source>
        <dbReference type="ARBA" id="ARBA00001043"/>
    </source>
</evidence>
<feature type="domain" description="Transthyretin/hydroxyisourate hydrolase" evidence="8">
    <location>
        <begin position="9"/>
        <end position="120"/>
    </location>
</feature>